<proteinExistence type="predicted"/>
<evidence type="ECO:0000313" key="2">
    <source>
        <dbReference type="EMBL" id="KAE9384426.1"/>
    </source>
</evidence>
<feature type="compositionally biased region" description="Basic residues" evidence="1">
    <location>
        <begin position="14"/>
        <end position="29"/>
    </location>
</feature>
<gene>
    <name evidence="2" type="ORF">BT96DRAFT_1008090</name>
</gene>
<name>A0A6A4GFU9_9AGAR</name>
<dbReference type="Proteomes" id="UP000799118">
    <property type="component" value="Unassembled WGS sequence"/>
</dbReference>
<evidence type="ECO:0000256" key="1">
    <source>
        <dbReference type="SAM" id="MobiDB-lite"/>
    </source>
</evidence>
<accession>A0A6A4GFU9</accession>
<sequence length="141" mass="15933">MVGRIESVKQAALRGRKRASKSKRGKPKANHQTNDRVHVEGDFEAVHTRDGRLDLRGVPVASQRLPQKGRITWMAQKGWNAEEIREHGLGDHRHGSLMDAHDEGIDGVNIDVMNAVPTKRNTKRKMNQPRMAREALYRLSG</sequence>
<reference evidence="2" key="1">
    <citation type="journal article" date="2019" name="Environ. Microbiol.">
        <title>Fungal ecological strategies reflected in gene transcription - a case study of two litter decomposers.</title>
        <authorList>
            <person name="Barbi F."/>
            <person name="Kohler A."/>
            <person name="Barry K."/>
            <person name="Baskaran P."/>
            <person name="Daum C."/>
            <person name="Fauchery L."/>
            <person name="Ihrmark K."/>
            <person name="Kuo A."/>
            <person name="LaButti K."/>
            <person name="Lipzen A."/>
            <person name="Morin E."/>
            <person name="Grigoriev I.V."/>
            <person name="Henrissat B."/>
            <person name="Lindahl B."/>
            <person name="Martin F."/>
        </authorList>
    </citation>
    <scope>NUCLEOTIDE SEQUENCE</scope>
    <source>
        <strain evidence="2">JB14</strain>
    </source>
</reference>
<dbReference type="AlphaFoldDB" id="A0A6A4GFU9"/>
<dbReference type="OrthoDB" id="3004525at2759"/>
<feature type="region of interest" description="Disordered" evidence="1">
    <location>
        <begin position="1"/>
        <end position="38"/>
    </location>
</feature>
<keyword evidence="3" id="KW-1185">Reference proteome</keyword>
<dbReference type="EMBL" id="ML770147">
    <property type="protein sequence ID" value="KAE9384426.1"/>
    <property type="molecule type" value="Genomic_DNA"/>
</dbReference>
<evidence type="ECO:0000313" key="3">
    <source>
        <dbReference type="Proteomes" id="UP000799118"/>
    </source>
</evidence>
<protein>
    <submittedName>
        <fullName evidence="2">Uncharacterized protein</fullName>
    </submittedName>
</protein>
<organism evidence="2 3">
    <name type="scientific">Gymnopus androsaceus JB14</name>
    <dbReference type="NCBI Taxonomy" id="1447944"/>
    <lineage>
        <taxon>Eukaryota</taxon>
        <taxon>Fungi</taxon>
        <taxon>Dikarya</taxon>
        <taxon>Basidiomycota</taxon>
        <taxon>Agaricomycotina</taxon>
        <taxon>Agaricomycetes</taxon>
        <taxon>Agaricomycetidae</taxon>
        <taxon>Agaricales</taxon>
        <taxon>Marasmiineae</taxon>
        <taxon>Omphalotaceae</taxon>
        <taxon>Gymnopus</taxon>
    </lineage>
</organism>